<organism evidence="4 5">
    <name type="scientific">Aphanomyces stellatus</name>
    <dbReference type="NCBI Taxonomy" id="120398"/>
    <lineage>
        <taxon>Eukaryota</taxon>
        <taxon>Sar</taxon>
        <taxon>Stramenopiles</taxon>
        <taxon>Oomycota</taxon>
        <taxon>Saprolegniomycetes</taxon>
        <taxon>Saprolegniales</taxon>
        <taxon>Verrucalvaceae</taxon>
        <taxon>Aphanomyces</taxon>
    </lineage>
</organism>
<reference evidence="4 5" key="1">
    <citation type="submission" date="2019-03" db="EMBL/GenBank/DDBJ databases">
        <authorList>
            <person name="Gaulin E."/>
            <person name="Dumas B."/>
        </authorList>
    </citation>
    <scope>NUCLEOTIDE SEQUENCE [LARGE SCALE GENOMIC DNA]</scope>
    <source>
        <strain evidence="4">CBS 568.67</strain>
    </source>
</reference>
<dbReference type="EMBL" id="VJMH01005300">
    <property type="protein sequence ID" value="KAF0697614.1"/>
    <property type="molecule type" value="Genomic_DNA"/>
</dbReference>
<dbReference type="Pfam" id="PF00012">
    <property type="entry name" value="HSP70"/>
    <property type="match status" value="1"/>
</dbReference>
<dbReference type="GO" id="GO:0005524">
    <property type="term" value="F:ATP binding"/>
    <property type="evidence" value="ECO:0007669"/>
    <property type="project" value="UniProtKB-KW"/>
</dbReference>
<keyword evidence="2" id="KW-0067">ATP-binding</keyword>
<dbReference type="Gene3D" id="2.60.34.10">
    <property type="entry name" value="Substrate Binding Domain Of DNAk, Chain A, domain 1"/>
    <property type="match status" value="1"/>
</dbReference>
<dbReference type="Proteomes" id="UP000332933">
    <property type="component" value="Unassembled WGS sequence"/>
</dbReference>
<sequence length="123" mass="13339">MCKTIHVDKGVAVGACLLALRERGSKATTSGATARGGSTPALVLSDVTPLSLGVEVHGHVMGILVPRHTTFPFSTTECFTTLQDNQRSIEFAVFEGERRRAISSVRIDQPAETQERARRRTSM</sequence>
<reference evidence="3" key="2">
    <citation type="submission" date="2019-06" db="EMBL/GenBank/DDBJ databases">
        <title>Genomics analysis of Aphanomyces spp. identifies a new class of oomycete effector associated with host adaptation.</title>
        <authorList>
            <person name="Gaulin E."/>
        </authorList>
    </citation>
    <scope>NUCLEOTIDE SEQUENCE</scope>
    <source>
        <strain evidence="3">CBS 578.67</strain>
    </source>
</reference>
<dbReference type="GO" id="GO:0140662">
    <property type="term" value="F:ATP-dependent protein folding chaperone"/>
    <property type="evidence" value="ECO:0007669"/>
    <property type="project" value="InterPro"/>
</dbReference>
<dbReference type="PANTHER" id="PTHR19375">
    <property type="entry name" value="HEAT SHOCK PROTEIN 70KDA"/>
    <property type="match status" value="1"/>
</dbReference>
<evidence type="ECO:0000256" key="1">
    <source>
        <dbReference type="ARBA" id="ARBA00022741"/>
    </source>
</evidence>
<evidence type="ECO:0000313" key="3">
    <source>
        <dbReference type="EMBL" id="KAF0697614.1"/>
    </source>
</evidence>
<dbReference type="InterPro" id="IPR013126">
    <property type="entry name" value="Hsp_70_fam"/>
</dbReference>
<dbReference type="SUPFAM" id="SSF100920">
    <property type="entry name" value="Heat shock protein 70kD (HSP70), peptide-binding domain"/>
    <property type="match status" value="1"/>
</dbReference>
<dbReference type="InterPro" id="IPR029047">
    <property type="entry name" value="HSP70_peptide-bd_sf"/>
</dbReference>
<keyword evidence="5" id="KW-1185">Reference proteome</keyword>
<evidence type="ECO:0000256" key="2">
    <source>
        <dbReference type="ARBA" id="ARBA00022840"/>
    </source>
</evidence>
<evidence type="ECO:0000313" key="5">
    <source>
        <dbReference type="Proteomes" id="UP000332933"/>
    </source>
</evidence>
<name>A0A485KVM6_9STRA</name>
<dbReference type="AlphaFoldDB" id="A0A485KVM6"/>
<dbReference type="OrthoDB" id="3789372at2759"/>
<keyword evidence="1" id="KW-0547">Nucleotide-binding</keyword>
<gene>
    <name evidence="4" type="primary">Aste57867_11704</name>
    <name evidence="3" type="ORF">As57867_011661</name>
    <name evidence="4" type="ORF">ASTE57867_11704</name>
</gene>
<dbReference type="EMBL" id="CAADRA010005321">
    <property type="protein sequence ID" value="VFT88561.1"/>
    <property type="molecule type" value="Genomic_DNA"/>
</dbReference>
<evidence type="ECO:0000313" key="4">
    <source>
        <dbReference type="EMBL" id="VFT88561.1"/>
    </source>
</evidence>
<proteinExistence type="predicted"/>
<protein>
    <submittedName>
        <fullName evidence="4">Aste57867_11704 protein</fullName>
    </submittedName>
</protein>
<accession>A0A485KVM6</accession>